<keyword evidence="1" id="KW-1133">Transmembrane helix</keyword>
<dbReference type="Proteomes" id="UP001334732">
    <property type="component" value="Chromosome"/>
</dbReference>
<name>A0ABZ1CIW6_9PROT</name>
<feature type="transmembrane region" description="Helical" evidence="1">
    <location>
        <begin position="139"/>
        <end position="159"/>
    </location>
</feature>
<feature type="transmembrane region" description="Helical" evidence="1">
    <location>
        <begin position="20"/>
        <end position="42"/>
    </location>
</feature>
<dbReference type="Pfam" id="PF14378">
    <property type="entry name" value="PAP2_3"/>
    <property type="match status" value="1"/>
</dbReference>
<evidence type="ECO:0000313" key="3">
    <source>
        <dbReference type="EMBL" id="WRS39139.1"/>
    </source>
</evidence>
<dbReference type="InterPro" id="IPR026841">
    <property type="entry name" value="Aur1/Ipt1"/>
</dbReference>
<keyword evidence="1" id="KW-0812">Transmembrane</keyword>
<dbReference type="EMBL" id="CP141769">
    <property type="protein sequence ID" value="WRS39139.1"/>
    <property type="molecule type" value="Genomic_DNA"/>
</dbReference>
<feature type="domain" description="Inositolphosphotransferase Aur1/Ipt1" evidence="2">
    <location>
        <begin position="73"/>
        <end position="209"/>
    </location>
</feature>
<accession>A0ABZ1CIW6</accession>
<feature type="transmembrane region" description="Helical" evidence="1">
    <location>
        <begin position="194"/>
        <end position="213"/>
    </location>
</feature>
<keyword evidence="1" id="KW-0472">Membrane</keyword>
<feature type="transmembrane region" description="Helical" evidence="1">
    <location>
        <begin position="171"/>
        <end position="188"/>
    </location>
</feature>
<dbReference type="RefSeq" id="WP_324779669.1">
    <property type="nucleotide sequence ID" value="NZ_CP141769.1"/>
</dbReference>
<keyword evidence="4" id="KW-1185">Reference proteome</keyword>
<feature type="transmembrane region" description="Helical" evidence="1">
    <location>
        <begin position="62"/>
        <end position="80"/>
    </location>
</feature>
<organism evidence="3 4">
    <name type="scientific">Thiobacillus sedimenti</name>
    <dbReference type="NCBI Taxonomy" id="3110231"/>
    <lineage>
        <taxon>Bacteria</taxon>
        <taxon>Pseudomonadati</taxon>
        <taxon>Pseudomonadota</taxon>
        <taxon>Betaproteobacteria</taxon>
        <taxon>Nitrosomonadales</taxon>
        <taxon>Thiobacillaceae</taxon>
        <taxon>Thiobacillus</taxon>
    </lineage>
</organism>
<evidence type="ECO:0000259" key="2">
    <source>
        <dbReference type="Pfam" id="PF14378"/>
    </source>
</evidence>
<feature type="transmembrane region" description="Helical" evidence="1">
    <location>
        <begin position="92"/>
        <end position="114"/>
    </location>
</feature>
<reference evidence="3 4" key="1">
    <citation type="submission" date="2023-12" db="EMBL/GenBank/DDBJ databases">
        <title>Thiobacillus sedimentum sp. nov., a chemolithoautotrophic sulfur-oxidizing bacterium isolated from freshwater sediment.</title>
        <authorList>
            <person name="Luo J."/>
            <person name="Dai C."/>
        </authorList>
    </citation>
    <scope>NUCLEOTIDE SEQUENCE [LARGE SCALE GENOMIC DNA]</scope>
    <source>
        <strain evidence="3 4">SCUT-2</strain>
    </source>
</reference>
<evidence type="ECO:0000256" key="1">
    <source>
        <dbReference type="SAM" id="Phobius"/>
    </source>
</evidence>
<protein>
    <submittedName>
        <fullName evidence="3">Phosphatase PAP2 family protein</fullName>
    </submittedName>
</protein>
<evidence type="ECO:0000313" key="4">
    <source>
        <dbReference type="Proteomes" id="UP001334732"/>
    </source>
</evidence>
<gene>
    <name evidence="3" type="ORF">VA613_14185</name>
</gene>
<dbReference type="Gene3D" id="1.20.144.10">
    <property type="entry name" value="Phosphatidic acid phosphatase type 2/haloperoxidase"/>
    <property type="match status" value="1"/>
</dbReference>
<sequence length="220" mass="24493">MMEPSPAPSWRRQIAARVAVLWPLKALGTMGFMLLFFWAYFAVLRNPLTPPVVMPVTWLDRWIGFSPAALPAYLSLWVYVSLAPALLGSLRALLLFGLWIAWLCVFCLAIFWIFPTSTPPAAIDWAAYPQFAFIKGLDAASNAFPSLHVATAVFSAFWLDRLFARLAAPRLLQWLNVLQCSVIIWSTIATRQHVVLDAVGGLAVGIVFAVLSLRRARGDY</sequence>
<proteinExistence type="predicted"/>